<proteinExistence type="inferred from homology"/>
<organism evidence="6 7">
    <name type="scientific">Vibrio zhugei</name>
    <dbReference type="NCBI Taxonomy" id="2479546"/>
    <lineage>
        <taxon>Bacteria</taxon>
        <taxon>Pseudomonadati</taxon>
        <taxon>Pseudomonadota</taxon>
        <taxon>Gammaproteobacteria</taxon>
        <taxon>Vibrionales</taxon>
        <taxon>Vibrionaceae</taxon>
        <taxon>Vibrio</taxon>
    </lineage>
</organism>
<evidence type="ECO:0000313" key="7">
    <source>
        <dbReference type="Proteomes" id="UP001595384"/>
    </source>
</evidence>
<keyword evidence="3 4" id="KW-0998">Cell outer membrane</keyword>
<dbReference type="Gene3D" id="3.30.310.170">
    <property type="entry name" value="Outer membrane protein assembly factor BamC"/>
    <property type="match status" value="1"/>
</dbReference>
<dbReference type="InterPro" id="IPR014524">
    <property type="entry name" value="BamC"/>
</dbReference>
<comment type="similarity">
    <text evidence="4">Belongs to the BamC family.</text>
</comment>
<evidence type="ECO:0000256" key="1">
    <source>
        <dbReference type="ARBA" id="ARBA00022729"/>
    </source>
</evidence>
<comment type="subcellular location">
    <subcellularLocation>
        <location evidence="4">Cell outer membrane</location>
        <topology evidence="4">Lipid-anchor</topology>
    </subcellularLocation>
</comment>
<reference evidence="7" key="1">
    <citation type="journal article" date="2019" name="Int. J. Syst. Evol. Microbiol.">
        <title>The Global Catalogue of Microorganisms (GCM) 10K type strain sequencing project: providing services to taxonomists for standard genome sequencing and annotation.</title>
        <authorList>
            <consortium name="The Broad Institute Genomics Platform"/>
            <consortium name="The Broad Institute Genome Sequencing Center for Infectious Disease"/>
            <person name="Wu L."/>
            <person name="Ma J."/>
        </authorList>
    </citation>
    <scope>NUCLEOTIDE SEQUENCE [LARGE SCALE GENOMIC DNA]</scope>
    <source>
        <strain evidence="7">KCTC 62784</strain>
    </source>
</reference>
<dbReference type="InterPro" id="IPR042268">
    <property type="entry name" value="BamC_C"/>
</dbReference>
<evidence type="ECO:0000256" key="5">
    <source>
        <dbReference type="SAM" id="SignalP"/>
    </source>
</evidence>
<dbReference type="EMBL" id="JBHRSE010000068">
    <property type="protein sequence ID" value="MFC3024353.1"/>
    <property type="molecule type" value="Genomic_DNA"/>
</dbReference>
<accession>A0ABV7CC89</accession>
<keyword evidence="4" id="KW-0449">Lipoprotein</keyword>
<dbReference type="Gene3D" id="3.30.530.50">
    <property type="match status" value="1"/>
</dbReference>
<dbReference type="Pfam" id="PF06804">
    <property type="entry name" value="Lipoprotein_18"/>
    <property type="match status" value="1"/>
</dbReference>
<comment type="subunit">
    <text evidence="4">Part of the Bam complex.</text>
</comment>
<dbReference type="RefSeq" id="WP_123015614.1">
    <property type="nucleotide sequence ID" value="NZ_AP024911.1"/>
</dbReference>
<dbReference type="NCBIfam" id="NF008674">
    <property type="entry name" value="PRK11679.1"/>
    <property type="match status" value="1"/>
</dbReference>
<keyword evidence="2 4" id="KW-0472">Membrane</keyword>
<dbReference type="HAMAP" id="MF_00924">
    <property type="entry name" value="OM_assembly_BamC"/>
    <property type="match status" value="1"/>
</dbReference>
<comment type="function">
    <text evidence="4">Part of the outer membrane protein assembly complex, which is involved in assembly and insertion of beta-barrel proteins into the outer membrane.</text>
</comment>
<sequence length="345" mass="39179">MKCSRQLVLSSLAVLVLSACSSSPAERRQAKDSFAYLDAKDFHDWTMPKDAQSHYYPNYQIPKGDYQGQVGQNVDIRPPQQILNLVPGARSQVQNGKVTLWVVKKSDADSVWRAINDMVDSGKLPVAKKSHNALETGWVRWTSKDEDSEIDTRYDIERVQANHRYGIQISLVQWRQKESQKEATIPQRQRYTAYMTNLVTTHYDAERRAEERRKAKAMVNNIPVAMGTDRSGLPVIIARAPYDIFWQRVTTLLPTLGFNIKDRNHSQGTVKVRYVGIDDDTLAQHGLKPLDLQTGSYTLLLGDLSNRTSINVTNDKDKPIPEKQMKQIVAAWKALIDKPDSKNSQ</sequence>
<gene>
    <name evidence="4 6" type="primary">bamC</name>
    <name evidence="6" type="ORF">ACFODT_11010</name>
</gene>
<feature type="chain" id="PRO_5046712544" description="Outer membrane protein assembly factor BamC" evidence="5">
    <location>
        <begin position="26"/>
        <end position="345"/>
    </location>
</feature>
<dbReference type="Proteomes" id="UP001595384">
    <property type="component" value="Unassembled WGS sequence"/>
</dbReference>
<name>A0ABV7CC89_9VIBR</name>
<protein>
    <recommendedName>
        <fullName evidence="4">Outer membrane protein assembly factor BamC</fullName>
    </recommendedName>
</protein>
<evidence type="ECO:0000313" key="6">
    <source>
        <dbReference type="EMBL" id="MFC3024353.1"/>
    </source>
</evidence>
<feature type="signal peptide" evidence="5">
    <location>
        <begin position="1"/>
        <end position="25"/>
    </location>
</feature>
<dbReference type="InterPro" id="IPR010653">
    <property type="entry name" value="NlpB/DapX"/>
</dbReference>
<keyword evidence="4" id="KW-0564">Palmitate</keyword>
<evidence type="ECO:0000256" key="4">
    <source>
        <dbReference type="HAMAP-Rule" id="MF_00924"/>
    </source>
</evidence>
<evidence type="ECO:0000256" key="2">
    <source>
        <dbReference type="ARBA" id="ARBA00023136"/>
    </source>
</evidence>
<dbReference type="PIRSF" id="PIRSF026343">
    <property type="entry name" value="NlpB"/>
    <property type="match status" value="1"/>
</dbReference>
<dbReference type="PROSITE" id="PS51257">
    <property type="entry name" value="PROKAR_LIPOPROTEIN"/>
    <property type="match status" value="1"/>
</dbReference>
<evidence type="ECO:0000256" key="3">
    <source>
        <dbReference type="ARBA" id="ARBA00023237"/>
    </source>
</evidence>
<comment type="caution">
    <text evidence="6">The sequence shown here is derived from an EMBL/GenBank/DDBJ whole genome shotgun (WGS) entry which is preliminary data.</text>
</comment>
<keyword evidence="1 4" id="KW-0732">Signal</keyword>
<keyword evidence="7" id="KW-1185">Reference proteome</keyword>